<keyword evidence="4" id="KW-1185">Reference proteome</keyword>
<dbReference type="Proteomes" id="UP000501179">
    <property type="component" value="Chromosome"/>
</dbReference>
<evidence type="ECO:0000256" key="2">
    <source>
        <dbReference type="SAM" id="SignalP"/>
    </source>
</evidence>
<dbReference type="AlphaFoldDB" id="A0A6G9GZR0"/>
<gene>
    <name evidence="3" type="ORF">HA039_15380</name>
</gene>
<dbReference type="KEGG" id="slia:HA039_15380"/>
<protein>
    <recommendedName>
        <fullName evidence="5">Lipoprotein</fullName>
    </recommendedName>
</protein>
<feature type="region of interest" description="Disordered" evidence="1">
    <location>
        <begin position="37"/>
        <end position="62"/>
    </location>
</feature>
<feature type="compositionally biased region" description="Basic and acidic residues" evidence="1">
    <location>
        <begin position="45"/>
        <end position="58"/>
    </location>
</feature>
<feature type="signal peptide" evidence="2">
    <location>
        <begin position="1"/>
        <end position="35"/>
    </location>
</feature>
<evidence type="ECO:0000313" key="4">
    <source>
        <dbReference type="Proteomes" id="UP000501179"/>
    </source>
</evidence>
<proteinExistence type="predicted"/>
<feature type="region of interest" description="Disordered" evidence="1">
    <location>
        <begin position="132"/>
        <end position="151"/>
    </location>
</feature>
<accession>A0A6G9GZR0</accession>
<evidence type="ECO:0008006" key="5">
    <source>
        <dbReference type="Google" id="ProtNLM"/>
    </source>
</evidence>
<dbReference type="RefSeq" id="WP_167029558.1">
    <property type="nucleotide sequence ID" value="NZ_CP050177.1"/>
</dbReference>
<reference evidence="3 4" key="1">
    <citation type="submission" date="2020-03" db="EMBL/GenBank/DDBJ databases">
        <title>A novel species.</title>
        <authorList>
            <person name="Gao J."/>
        </authorList>
    </citation>
    <scope>NUCLEOTIDE SEQUENCE [LARGE SCALE GENOMIC DNA]</scope>
    <source>
        <strain evidence="3 4">QMT-12</strain>
    </source>
</reference>
<keyword evidence="2" id="KW-0732">Signal</keyword>
<dbReference type="EMBL" id="CP050177">
    <property type="protein sequence ID" value="QIQ03529.1"/>
    <property type="molecule type" value="Genomic_DNA"/>
</dbReference>
<name>A0A6G9GZR0_9ACTN</name>
<organism evidence="3 4">
    <name type="scientific">Streptomyces liangshanensis</name>
    <dbReference type="NCBI Taxonomy" id="2717324"/>
    <lineage>
        <taxon>Bacteria</taxon>
        <taxon>Bacillati</taxon>
        <taxon>Actinomycetota</taxon>
        <taxon>Actinomycetes</taxon>
        <taxon>Kitasatosporales</taxon>
        <taxon>Streptomycetaceae</taxon>
        <taxon>Streptomyces</taxon>
    </lineage>
</organism>
<feature type="chain" id="PRO_5039021173" description="Lipoprotein" evidence="2">
    <location>
        <begin position="36"/>
        <end position="274"/>
    </location>
</feature>
<evidence type="ECO:0000256" key="1">
    <source>
        <dbReference type="SAM" id="MobiDB-lite"/>
    </source>
</evidence>
<sequence length="274" mass="27101">MRSTTAARTTTPGSSLVRRTAVAASALSLALLVGACGGSDDSSADSDKNSGKSGDKTKASAAAKPAADAAGATALPQAELEKLALAEGDVKNYKIAKASAADVAAGAGITTDNNACTPLIDVLGLRPTGKPGASTPLRISSVPQKPAADAPPEDALAALTSMTITAETLSSYEGQGAPEALEALRAAGKACAGGFTYTVGGEKTKVTKVAPATYTAGDEAVAYTVTTDVEGEPTTSPLVAVRKDGLVAAFVAINLGGESKQPKDLIDAQLAKLG</sequence>
<evidence type="ECO:0000313" key="3">
    <source>
        <dbReference type="EMBL" id="QIQ03529.1"/>
    </source>
</evidence>